<sequence length="104" mass="11896">MALSVPDRGIRMALNVHKGEGLFDHLRWRYERETVSFGETARTGEGLGMVEEAKPKYIKRERWVAIGEGVKGIGEGMRINTEMGNYGIDKRWPRSQEEDEKTLS</sequence>
<proteinExistence type="predicted"/>
<evidence type="ECO:0000313" key="2">
    <source>
        <dbReference type="Proteomes" id="UP000607653"/>
    </source>
</evidence>
<dbReference type="Proteomes" id="UP000607653">
    <property type="component" value="Unassembled WGS sequence"/>
</dbReference>
<name>A0A822XK23_NELNU</name>
<keyword evidence="2" id="KW-1185">Reference proteome</keyword>
<dbReference type="AlphaFoldDB" id="A0A822XK23"/>
<protein>
    <submittedName>
        <fullName evidence="1">Uncharacterized protein</fullName>
    </submittedName>
</protein>
<gene>
    <name evidence="1" type="ORF">HUJ06_023367</name>
</gene>
<reference evidence="1 2" key="1">
    <citation type="journal article" date="2020" name="Mol. Biol. Evol.">
        <title>Distinct Expression and Methylation Patterns for Genes with Different Fates following a Single Whole-Genome Duplication in Flowering Plants.</title>
        <authorList>
            <person name="Shi T."/>
            <person name="Rahmani R.S."/>
            <person name="Gugger P.F."/>
            <person name="Wang M."/>
            <person name="Li H."/>
            <person name="Zhang Y."/>
            <person name="Li Z."/>
            <person name="Wang Q."/>
            <person name="Van de Peer Y."/>
            <person name="Marchal K."/>
            <person name="Chen J."/>
        </authorList>
    </citation>
    <scope>NUCLEOTIDE SEQUENCE [LARGE SCALE GENOMIC DNA]</scope>
    <source>
        <tissue evidence="1">Leaf</tissue>
    </source>
</reference>
<accession>A0A822XK23</accession>
<organism evidence="1 2">
    <name type="scientific">Nelumbo nucifera</name>
    <name type="common">Sacred lotus</name>
    <dbReference type="NCBI Taxonomy" id="4432"/>
    <lineage>
        <taxon>Eukaryota</taxon>
        <taxon>Viridiplantae</taxon>
        <taxon>Streptophyta</taxon>
        <taxon>Embryophyta</taxon>
        <taxon>Tracheophyta</taxon>
        <taxon>Spermatophyta</taxon>
        <taxon>Magnoliopsida</taxon>
        <taxon>Proteales</taxon>
        <taxon>Nelumbonaceae</taxon>
        <taxon>Nelumbo</taxon>
    </lineage>
</organism>
<comment type="caution">
    <text evidence="1">The sequence shown here is derived from an EMBL/GenBank/DDBJ whole genome shotgun (WGS) entry which is preliminary data.</text>
</comment>
<evidence type="ECO:0000313" key="1">
    <source>
        <dbReference type="EMBL" id="DAD21904.1"/>
    </source>
</evidence>
<dbReference type="EMBL" id="DUZY01000001">
    <property type="protein sequence ID" value="DAD21904.1"/>
    <property type="molecule type" value="Genomic_DNA"/>
</dbReference>